<dbReference type="PANTHER" id="PTHR46929">
    <property type="entry name" value="EXPRESSED PROTEIN"/>
    <property type="match status" value="1"/>
</dbReference>
<protein>
    <recommendedName>
        <fullName evidence="1">Myb/SANT-like domain-containing protein</fullName>
    </recommendedName>
</protein>
<dbReference type="InterPro" id="IPR024752">
    <property type="entry name" value="Myb/SANT-like_dom"/>
</dbReference>
<dbReference type="OrthoDB" id="5430673at2759"/>
<evidence type="ECO:0000259" key="1">
    <source>
        <dbReference type="Pfam" id="PF12776"/>
    </source>
</evidence>
<dbReference type="PANTHER" id="PTHR46929:SF3">
    <property type="entry name" value="MYB_SANT-LIKE DOMAIN-CONTAINING PROTEIN"/>
    <property type="match status" value="1"/>
</dbReference>
<feature type="non-terminal residue" evidence="2">
    <location>
        <position position="150"/>
    </location>
</feature>
<keyword evidence="3" id="KW-1185">Reference proteome</keyword>
<feature type="domain" description="Myb/SANT-like" evidence="1">
    <location>
        <begin position="13"/>
        <end position="111"/>
    </location>
</feature>
<accession>A0A317SR25</accession>
<dbReference type="Pfam" id="PF12776">
    <property type="entry name" value="Myb_DNA-bind_3"/>
    <property type="match status" value="1"/>
</dbReference>
<organism evidence="2 3">
    <name type="scientific">Tuber magnatum</name>
    <name type="common">white Piedmont truffle</name>
    <dbReference type="NCBI Taxonomy" id="42249"/>
    <lineage>
        <taxon>Eukaryota</taxon>
        <taxon>Fungi</taxon>
        <taxon>Dikarya</taxon>
        <taxon>Ascomycota</taxon>
        <taxon>Pezizomycotina</taxon>
        <taxon>Pezizomycetes</taxon>
        <taxon>Pezizales</taxon>
        <taxon>Tuberaceae</taxon>
        <taxon>Tuber</taxon>
    </lineage>
</organism>
<evidence type="ECO:0000313" key="3">
    <source>
        <dbReference type="Proteomes" id="UP000246991"/>
    </source>
</evidence>
<name>A0A317SR25_9PEZI</name>
<dbReference type="AlphaFoldDB" id="A0A317SR25"/>
<reference evidence="2 3" key="1">
    <citation type="submission" date="2018-03" db="EMBL/GenBank/DDBJ databases">
        <title>Genomes of Pezizomycetes fungi and the evolution of truffles.</title>
        <authorList>
            <person name="Murat C."/>
            <person name="Payen T."/>
            <person name="Noel B."/>
            <person name="Kuo A."/>
            <person name="Martin F.M."/>
        </authorList>
    </citation>
    <scope>NUCLEOTIDE SEQUENCE [LARGE SCALE GENOMIC DNA]</scope>
    <source>
        <strain evidence="2">091103-1</strain>
    </source>
</reference>
<dbReference type="Proteomes" id="UP000246991">
    <property type="component" value="Unassembled WGS sequence"/>
</dbReference>
<dbReference type="EMBL" id="PYWC01000029">
    <property type="protein sequence ID" value="PWW76859.1"/>
    <property type="molecule type" value="Genomic_DNA"/>
</dbReference>
<proteinExistence type="predicted"/>
<gene>
    <name evidence="2" type="ORF">C7212DRAFT_363458</name>
</gene>
<dbReference type="STRING" id="42249.A0A317SR25"/>
<evidence type="ECO:0000313" key="2">
    <source>
        <dbReference type="EMBL" id="PWW76859.1"/>
    </source>
</evidence>
<sequence length="150" mass="17226">MEDSSGSRKAMARWDSTTDRLLISEVLRHLRNGEGANKNFSLKIWNLIAGRINEPSVALGNPTLSVSQVKNRYFVMKRGWKDFTGLLKTNGFHWNQERGTVDAEKVVWARYLRSHPKARVFKHKPLENFEDLCKIFDDTEQTTSARSSQG</sequence>
<comment type="caution">
    <text evidence="2">The sequence shown here is derived from an EMBL/GenBank/DDBJ whole genome shotgun (WGS) entry which is preliminary data.</text>
</comment>